<gene>
    <name evidence="4" type="ORF">PZH42_10560</name>
</gene>
<evidence type="ECO:0000313" key="4">
    <source>
        <dbReference type="EMBL" id="MDE8694549.1"/>
    </source>
</evidence>
<evidence type="ECO:0000259" key="3">
    <source>
        <dbReference type="SMART" id="SM00701"/>
    </source>
</evidence>
<protein>
    <submittedName>
        <fullName evidence="4">N-acetylmuramoyl-L-alanine amidase</fullName>
        <ecNumber evidence="4">3.5.1.28</ecNumber>
    </submittedName>
</protein>
<evidence type="ECO:0000259" key="2">
    <source>
        <dbReference type="SMART" id="SM00644"/>
    </source>
</evidence>
<dbReference type="RefSeq" id="WP_118435629.1">
    <property type="nucleotide sequence ID" value="NZ_JANFZY010000006.1"/>
</dbReference>
<evidence type="ECO:0000313" key="5">
    <source>
        <dbReference type="Proteomes" id="UP001221924"/>
    </source>
</evidence>
<dbReference type="InterPro" id="IPR018247">
    <property type="entry name" value="EF_Hand_1_Ca_BS"/>
</dbReference>
<comment type="caution">
    <text evidence="4">The sequence shown here is derived from an EMBL/GenBank/DDBJ whole genome shotgun (WGS) entry which is preliminary data.</text>
</comment>
<dbReference type="GO" id="GO:0008745">
    <property type="term" value="F:N-acetylmuramoyl-L-alanine amidase activity"/>
    <property type="evidence" value="ECO:0007669"/>
    <property type="project" value="UniProtKB-EC"/>
</dbReference>
<dbReference type="InterPro" id="IPR036505">
    <property type="entry name" value="Amidase/PGRP_sf"/>
</dbReference>
<reference evidence="4" key="1">
    <citation type="submission" date="2023-03" db="EMBL/GenBank/DDBJ databases">
        <title>DFI Biobank Strains.</title>
        <authorList>
            <person name="Mostad J."/>
            <person name="Paddock L."/>
            <person name="Medina S."/>
            <person name="Waligurski E."/>
            <person name="Barat B."/>
            <person name="Smith R."/>
            <person name="Burgo V."/>
            <person name="Metcalfe C."/>
            <person name="Woodson C."/>
            <person name="Sundararajan A."/>
            <person name="Ramaswamy R."/>
            <person name="Lin H."/>
            <person name="Pamer E.G."/>
        </authorList>
    </citation>
    <scope>NUCLEOTIDE SEQUENCE</scope>
    <source>
        <strain evidence="4">DFI.9.5</strain>
    </source>
</reference>
<dbReference type="InterPro" id="IPR006619">
    <property type="entry name" value="PGRP_domain_met/bac"/>
</dbReference>
<accession>A0AAW6M4Y9</accession>
<keyword evidence="4" id="KW-0378">Hydrolase</keyword>
<dbReference type="PANTHER" id="PTHR11022">
    <property type="entry name" value="PEPTIDOGLYCAN RECOGNITION PROTEIN"/>
    <property type="match status" value="1"/>
</dbReference>
<feature type="domain" description="N-acetylmuramoyl-L-alanine amidase" evidence="2">
    <location>
        <begin position="1"/>
        <end position="131"/>
    </location>
</feature>
<feature type="domain" description="Peptidoglycan recognition protein family" evidence="3">
    <location>
        <begin position="1"/>
        <end position="119"/>
    </location>
</feature>
<dbReference type="SUPFAM" id="SSF55846">
    <property type="entry name" value="N-acetylmuramoyl-L-alanine amidase-like"/>
    <property type="match status" value="1"/>
</dbReference>
<sequence length="157" mass="17346">MKAIDSIIIHCSATPAGKDFRANDIDRMHKAQGWKGIGYNYVIPLDGVVETGRSLSINGAHCPGYNDHSVGICYIGGLNAMGKAADTRTPAQKEALRNLVATLCEQYNIIEILGHRDTSPDLNDNGIVEPSEWIKMCPCFEVRDEFVNFMRPVIIRP</sequence>
<dbReference type="Pfam" id="PF01510">
    <property type="entry name" value="Amidase_2"/>
    <property type="match status" value="1"/>
</dbReference>
<dbReference type="InterPro" id="IPR002502">
    <property type="entry name" value="Amidase_domain"/>
</dbReference>
<dbReference type="PANTHER" id="PTHR11022:SF41">
    <property type="entry name" value="PEPTIDOGLYCAN-RECOGNITION PROTEIN LC-RELATED"/>
    <property type="match status" value="1"/>
</dbReference>
<dbReference type="SMART" id="SM00644">
    <property type="entry name" value="Ami_2"/>
    <property type="match status" value="1"/>
</dbReference>
<dbReference type="EC" id="3.5.1.28" evidence="4"/>
<dbReference type="FunFam" id="3.40.80.10:FF:000008">
    <property type="entry name" value="N-acetylmuramoyl-L-alanine amidase"/>
    <property type="match status" value="1"/>
</dbReference>
<dbReference type="GO" id="GO:0009253">
    <property type="term" value="P:peptidoglycan catabolic process"/>
    <property type="evidence" value="ECO:0007669"/>
    <property type="project" value="InterPro"/>
</dbReference>
<dbReference type="InterPro" id="IPR015510">
    <property type="entry name" value="PGRP"/>
</dbReference>
<dbReference type="GO" id="GO:0008270">
    <property type="term" value="F:zinc ion binding"/>
    <property type="evidence" value="ECO:0007669"/>
    <property type="project" value="InterPro"/>
</dbReference>
<name>A0AAW6M4Y9_9BACE</name>
<dbReference type="PROSITE" id="PS00018">
    <property type="entry name" value="EF_HAND_1"/>
    <property type="match status" value="1"/>
</dbReference>
<evidence type="ECO:0000256" key="1">
    <source>
        <dbReference type="ARBA" id="ARBA00007553"/>
    </source>
</evidence>
<dbReference type="CDD" id="cd06583">
    <property type="entry name" value="PGRP"/>
    <property type="match status" value="1"/>
</dbReference>
<dbReference type="EMBL" id="JARFID010000008">
    <property type="protein sequence ID" value="MDE8694549.1"/>
    <property type="molecule type" value="Genomic_DNA"/>
</dbReference>
<dbReference type="Proteomes" id="UP001221924">
    <property type="component" value="Unassembled WGS sequence"/>
</dbReference>
<proteinExistence type="inferred from homology"/>
<comment type="similarity">
    <text evidence="1">Belongs to the N-acetylmuramoyl-L-alanine amidase 2 family.</text>
</comment>
<dbReference type="SMART" id="SM00701">
    <property type="entry name" value="PGRP"/>
    <property type="match status" value="1"/>
</dbReference>
<dbReference type="Gene3D" id="3.40.80.10">
    <property type="entry name" value="Peptidoglycan recognition protein-like"/>
    <property type="match status" value="1"/>
</dbReference>
<dbReference type="AlphaFoldDB" id="A0AAW6M4Y9"/>
<organism evidence="4 5">
    <name type="scientific">Bacteroides cellulosilyticus</name>
    <dbReference type="NCBI Taxonomy" id="246787"/>
    <lineage>
        <taxon>Bacteria</taxon>
        <taxon>Pseudomonadati</taxon>
        <taxon>Bacteroidota</taxon>
        <taxon>Bacteroidia</taxon>
        <taxon>Bacteroidales</taxon>
        <taxon>Bacteroidaceae</taxon>
        <taxon>Bacteroides</taxon>
    </lineage>
</organism>